<evidence type="ECO:0008006" key="3">
    <source>
        <dbReference type="Google" id="ProtNLM"/>
    </source>
</evidence>
<dbReference type="InterPro" id="IPR029063">
    <property type="entry name" value="SAM-dependent_MTases_sf"/>
</dbReference>
<dbReference type="EMBL" id="CP002454">
    <property type="protein sequence ID" value="ADV65672.1"/>
    <property type="molecule type" value="Genomic_DNA"/>
</dbReference>
<dbReference type="Proteomes" id="UP000008635">
    <property type="component" value="Chromosome"/>
</dbReference>
<organism evidence="1 2">
    <name type="scientific">Deinococcus maricopensis (strain DSM 21211 / LMG 22137 / NRRL B-23946 / LB-34)</name>
    <dbReference type="NCBI Taxonomy" id="709986"/>
    <lineage>
        <taxon>Bacteria</taxon>
        <taxon>Thermotogati</taxon>
        <taxon>Deinococcota</taxon>
        <taxon>Deinococci</taxon>
        <taxon>Deinococcales</taxon>
        <taxon>Deinococcaceae</taxon>
        <taxon>Deinococcus</taxon>
    </lineage>
</organism>
<dbReference type="eggNOG" id="COG2384">
    <property type="taxonomic scope" value="Bacteria"/>
</dbReference>
<evidence type="ECO:0000313" key="2">
    <source>
        <dbReference type="Proteomes" id="UP000008635"/>
    </source>
</evidence>
<dbReference type="InterPro" id="IPR006901">
    <property type="entry name" value="TrmK"/>
</dbReference>
<sequence>MTLDARLEAAAQFIRAAVHADIGSDHAALPVALLTSGRVERAVIVEKTEGPLRNARAAVARAGLTDRCEVREGDGLAPLTPGEVESASMTGMGVRTMLGVLARAGDRLPPALVLQPNDDAAPLRAWARAQAYHLRGEALAPGFWTYPVLHLRRAEGPDPAYEGVPGALAERFGPHLLRARDPQLLAVLERQRARLAPLTAHARADVLRHLSDVQSALAWMHT</sequence>
<accession>E8U3X8</accession>
<name>E8U3X8_DEIML</name>
<protein>
    <recommendedName>
        <fullName evidence="3">tRNA (Adenine-N(1)-)-methyltransferase</fullName>
    </recommendedName>
</protein>
<dbReference type="SUPFAM" id="SSF53335">
    <property type="entry name" value="S-adenosyl-L-methionine-dependent methyltransferases"/>
    <property type="match status" value="1"/>
</dbReference>
<gene>
    <name evidence="1" type="ordered locus">Deima_0008</name>
</gene>
<dbReference type="Pfam" id="PF04816">
    <property type="entry name" value="TrmK"/>
    <property type="match status" value="1"/>
</dbReference>
<dbReference type="PANTHER" id="PTHR38451:SF1">
    <property type="entry name" value="TRNA (ADENINE(22)-N(1))-METHYLTRANSFERASE"/>
    <property type="match status" value="1"/>
</dbReference>
<dbReference type="PANTHER" id="PTHR38451">
    <property type="entry name" value="TRNA (ADENINE(22)-N(1))-METHYLTRANSFERASE"/>
    <property type="match status" value="1"/>
</dbReference>
<dbReference type="RefSeq" id="WP_013555177.1">
    <property type="nucleotide sequence ID" value="NC_014958.1"/>
</dbReference>
<evidence type="ECO:0000313" key="1">
    <source>
        <dbReference type="EMBL" id="ADV65672.1"/>
    </source>
</evidence>
<reference evidence="2" key="2">
    <citation type="submission" date="2011-01" db="EMBL/GenBank/DDBJ databases">
        <title>The complete genome of Deinococcus maricopensis DSM 21211.</title>
        <authorList>
            <consortium name="US DOE Joint Genome Institute (JGI-PGF)"/>
            <person name="Lucas S."/>
            <person name="Copeland A."/>
            <person name="Lapidus A."/>
            <person name="Goodwin L."/>
            <person name="Pitluck S."/>
            <person name="Kyrpides N."/>
            <person name="Mavromatis K."/>
            <person name="Pagani I."/>
            <person name="Ivanova N."/>
            <person name="Ovchinnikova G."/>
            <person name="Zeytun A."/>
            <person name="Detter J.C."/>
            <person name="Han C."/>
            <person name="Land M."/>
            <person name="Hauser L."/>
            <person name="Markowitz V."/>
            <person name="Cheng J.-F."/>
            <person name="Hugenholtz P."/>
            <person name="Woyke T."/>
            <person name="Wu D."/>
            <person name="Pukall R."/>
            <person name="Gehrich-Schroeter G."/>
            <person name="Brambilla E."/>
            <person name="Klenk H.-P."/>
            <person name="Eisen J.A."/>
        </authorList>
    </citation>
    <scope>NUCLEOTIDE SEQUENCE [LARGE SCALE GENOMIC DNA]</scope>
    <source>
        <strain evidence="2">DSM 21211 / LMG 22137 / NRRL B-23946 / LB-34</strain>
    </source>
</reference>
<proteinExistence type="predicted"/>
<dbReference type="AlphaFoldDB" id="E8U3X8"/>
<dbReference type="KEGG" id="dmr:Deima_0008"/>
<dbReference type="HOGENOM" id="CLU_071037_0_0_0"/>
<dbReference type="Gene3D" id="3.40.50.150">
    <property type="entry name" value="Vaccinia Virus protein VP39"/>
    <property type="match status" value="1"/>
</dbReference>
<dbReference type="GO" id="GO:0160105">
    <property type="term" value="F:tRNA (adenine(22)-N1)-methyltransferase activity"/>
    <property type="evidence" value="ECO:0007669"/>
    <property type="project" value="InterPro"/>
</dbReference>
<reference evidence="1 2" key="1">
    <citation type="journal article" date="2011" name="Stand. Genomic Sci.">
        <title>Complete genome sequence of Deinococcus maricopensis type strain (LB-34).</title>
        <authorList>
            <person name="Pukall R."/>
            <person name="Zeytun A."/>
            <person name="Lucas S."/>
            <person name="Lapidus A."/>
            <person name="Hammon N."/>
            <person name="Deshpande S."/>
            <person name="Nolan M."/>
            <person name="Cheng J.F."/>
            <person name="Pitluck S."/>
            <person name="Liolios K."/>
            <person name="Pagani I."/>
            <person name="Mikhailova N."/>
            <person name="Ivanova N."/>
            <person name="Mavromatis K."/>
            <person name="Pati A."/>
            <person name="Tapia R."/>
            <person name="Han C."/>
            <person name="Goodwin L."/>
            <person name="Chen A."/>
            <person name="Palaniappan K."/>
            <person name="Land M."/>
            <person name="Hauser L."/>
            <person name="Chang Y.J."/>
            <person name="Jeffries C.D."/>
            <person name="Brambilla E.M."/>
            <person name="Rohde M."/>
            <person name="Goker M."/>
            <person name="Detter J.C."/>
            <person name="Woyke T."/>
            <person name="Bristow J."/>
            <person name="Eisen J.A."/>
            <person name="Markowitz V."/>
            <person name="Hugenholtz P."/>
            <person name="Kyrpides N.C."/>
            <person name="Klenk H.P."/>
        </authorList>
    </citation>
    <scope>NUCLEOTIDE SEQUENCE [LARGE SCALE GENOMIC DNA]</scope>
    <source>
        <strain evidence="2">DSM 21211 / LMG 22137 / NRRL B-23946 / LB-34</strain>
    </source>
</reference>
<keyword evidence="2" id="KW-1185">Reference proteome</keyword>
<dbReference type="STRING" id="709986.Deima_0008"/>